<keyword evidence="4 5" id="KW-0067">ATP-binding</keyword>
<keyword evidence="1" id="KW-0808">Transferase</keyword>
<protein>
    <submittedName>
        <fullName evidence="8">Serine/threonine-protein kinase</fullName>
    </submittedName>
</protein>
<gene>
    <name evidence="8" type="ORF">POL58_30005</name>
</gene>
<dbReference type="Gene3D" id="3.30.200.20">
    <property type="entry name" value="Phosphorylase Kinase, domain 1"/>
    <property type="match status" value="1"/>
</dbReference>
<feature type="binding site" evidence="5">
    <location>
        <position position="83"/>
    </location>
    <ligand>
        <name>ATP</name>
        <dbReference type="ChEBI" id="CHEBI:30616"/>
    </ligand>
</feature>
<sequence length="977" mass="105316">MPQASDPESAPADALPRQPAPAAPPVVQARPGRTRSLPQLPEPEPAAPTRIRHFTVLRQIGQGGMGVVLSAFDDELDRKVAIKLMRPSHGDSLGRARLQREAQAMAKLAHPNIARVYEVGEFEGRVYIVMEFIQGETLRAWLRRDRHPWRDVLAVLLQAGRGLAAAHAAGLVHRDFKPDNVMVAEDGFVRVLDFGLARNVDVGDLAPNSAEHRLVCPVAHSAGSLSEPLTEAGMLVGTPPYMSPEQFALQPIGVDSDQFSFCVALYEGLYGARPFKARTADELLAQIDALQKSEPPRGARAPPRLRRILLRGLSARPEDRWPSMQALLDELVREPGKRARQWFAGVGLAALAAGLGYGLTPRAPAPIELCKDAPGKFAGIWDDARKAEVRQALRATGAAHADDIAARVESRLDAYVAAWIAMHTEACEATHLRGEQSPLLLDRRMDCLGLRRTEVDVLVQGLAAADAAMLDRAVQATMGLGRLDRCADAEALMATLPPPDDPAQAARVADVRATLARVRVRGNLGQYEASRALGDEILQEAAALGYRPLHAEVLARHAQLLEYAGDVAGAEQAMLDAYFMAGAVKHDEVQADAALALVFIHGVEQGRYDDAMLWDRHAQMLLERIGPRPLLQITRHTALGGVLERWGKYAEAGEHLERALAIAEADEGRVSLNVATVAHNLGGVRLAQGDLAGAEQIYRRSLDIYVELLGPENLGVADTLNNLAMTAQARADLAGARDQLLRALAIYEGSIGREHPRLAIPLCNLGNIASAQREFAAALAYHQRALAITEKALGPDHLEVAEPLAGLAELAALQRRWDDAESLASRALALHARTQGSAQPGQILPLCALGEVALARREFAGARAEFQRALEVAEATYGPQDVAAATALGGLARAALGESKPHEALPLLHRALAIRERGPSPVHELAALRFTLARAQQQSRDPAAEATARRALADYTAAGDRFASERAEVESWLSARK</sequence>
<evidence type="ECO:0000256" key="3">
    <source>
        <dbReference type="ARBA" id="ARBA00022777"/>
    </source>
</evidence>
<dbReference type="SUPFAM" id="SSF48452">
    <property type="entry name" value="TPR-like"/>
    <property type="match status" value="3"/>
</dbReference>
<dbReference type="InterPro" id="IPR011009">
    <property type="entry name" value="Kinase-like_dom_sf"/>
</dbReference>
<keyword evidence="9" id="KW-1185">Reference proteome</keyword>
<evidence type="ECO:0000256" key="4">
    <source>
        <dbReference type="ARBA" id="ARBA00022840"/>
    </source>
</evidence>
<evidence type="ECO:0000256" key="6">
    <source>
        <dbReference type="SAM" id="MobiDB-lite"/>
    </source>
</evidence>
<proteinExistence type="predicted"/>
<dbReference type="PROSITE" id="PS50011">
    <property type="entry name" value="PROTEIN_KINASE_DOM"/>
    <property type="match status" value="1"/>
</dbReference>
<name>A0ABT5BE84_9BACT</name>
<dbReference type="PROSITE" id="PS00108">
    <property type="entry name" value="PROTEIN_KINASE_ST"/>
    <property type="match status" value="1"/>
</dbReference>
<dbReference type="SUPFAM" id="SSF56112">
    <property type="entry name" value="Protein kinase-like (PK-like)"/>
    <property type="match status" value="1"/>
</dbReference>
<dbReference type="SMART" id="SM00028">
    <property type="entry name" value="TPR"/>
    <property type="match status" value="7"/>
</dbReference>
<evidence type="ECO:0000313" key="8">
    <source>
        <dbReference type="EMBL" id="MDC0672018.1"/>
    </source>
</evidence>
<dbReference type="Pfam" id="PF00069">
    <property type="entry name" value="Pkinase"/>
    <property type="match status" value="1"/>
</dbReference>
<dbReference type="EMBL" id="JAQNDN010000019">
    <property type="protein sequence ID" value="MDC0672018.1"/>
    <property type="molecule type" value="Genomic_DNA"/>
</dbReference>
<organism evidence="8 9">
    <name type="scientific">Nannocystis radixulma</name>
    <dbReference type="NCBI Taxonomy" id="2995305"/>
    <lineage>
        <taxon>Bacteria</taxon>
        <taxon>Pseudomonadati</taxon>
        <taxon>Myxococcota</taxon>
        <taxon>Polyangia</taxon>
        <taxon>Nannocystales</taxon>
        <taxon>Nannocystaceae</taxon>
        <taxon>Nannocystis</taxon>
    </lineage>
</organism>
<dbReference type="InterPro" id="IPR011990">
    <property type="entry name" value="TPR-like_helical_dom_sf"/>
</dbReference>
<dbReference type="InterPro" id="IPR017441">
    <property type="entry name" value="Protein_kinase_ATP_BS"/>
</dbReference>
<feature type="region of interest" description="Disordered" evidence="6">
    <location>
        <begin position="1"/>
        <end position="48"/>
    </location>
</feature>
<dbReference type="GO" id="GO:0016301">
    <property type="term" value="F:kinase activity"/>
    <property type="evidence" value="ECO:0007669"/>
    <property type="project" value="UniProtKB-KW"/>
</dbReference>
<comment type="caution">
    <text evidence="8">The sequence shown here is derived from an EMBL/GenBank/DDBJ whole genome shotgun (WGS) entry which is preliminary data.</text>
</comment>
<dbReference type="Proteomes" id="UP001217838">
    <property type="component" value="Unassembled WGS sequence"/>
</dbReference>
<dbReference type="PROSITE" id="PS00107">
    <property type="entry name" value="PROTEIN_KINASE_ATP"/>
    <property type="match status" value="1"/>
</dbReference>
<dbReference type="InterPro" id="IPR000719">
    <property type="entry name" value="Prot_kinase_dom"/>
</dbReference>
<dbReference type="Gene3D" id="1.10.510.10">
    <property type="entry name" value="Transferase(Phosphotransferase) domain 1"/>
    <property type="match status" value="1"/>
</dbReference>
<dbReference type="Gene3D" id="1.25.40.10">
    <property type="entry name" value="Tetratricopeptide repeat domain"/>
    <property type="match status" value="3"/>
</dbReference>
<dbReference type="RefSeq" id="WP_272003095.1">
    <property type="nucleotide sequence ID" value="NZ_JAQNDN010000019.1"/>
</dbReference>
<dbReference type="CDD" id="cd14014">
    <property type="entry name" value="STKc_PknB_like"/>
    <property type="match status" value="1"/>
</dbReference>
<keyword evidence="3 8" id="KW-0418">Kinase</keyword>
<accession>A0ABT5BE84</accession>
<dbReference type="PANTHER" id="PTHR43289:SF6">
    <property type="entry name" value="SERINE_THREONINE-PROTEIN KINASE NEKL-3"/>
    <property type="match status" value="1"/>
</dbReference>
<evidence type="ECO:0000256" key="5">
    <source>
        <dbReference type="PROSITE-ProRule" id="PRU10141"/>
    </source>
</evidence>
<evidence type="ECO:0000256" key="1">
    <source>
        <dbReference type="ARBA" id="ARBA00022679"/>
    </source>
</evidence>
<feature type="domain" description="Protein kinase" evidence="7">
    <location>
        <begin position="54"/>
        <end position="332"/>
    </location>
</feature>
<evidence type="ECO:0000256" key="2">
    <source>
        <dbReference type="ARBA" id="ARBA00022741"/>
    </source>
</evidence>
<reference evidence="8 9" key="1">
    <citation type="submission" date="2022-11" db="EMBL/GenBank/DDBJ databases">
        <title>Minimal conservation of predation-associated metabolite biosynthetic gene clusters underscores biosynthetic potential of Myxococcota including descriptions for ten novel species: Archangium lansinium sp. nov., Myxococcus landrumus sp. nov., Nannocystis bai.</title>
        <authorList>
            <person name="Ahearne A."/>
            <person name="Stevens C."/>
            <person name="Dowd S."/>
        </authorList>
    </citation>
    <scope>NUCLEOTIDE SEQUENCE [LARGE SCALE GENOMIC DNA]</scope>
    <source>
        <strain evidence="8 9">NCELM</strain>
    </source>
</reference>
<dbReference type="InterPro" id="IPR008271">
    <property type="entry name" value="Ser/Thr_kinase_AS"/>
</dbReference>
<dbReference type="PANTHER" id="PTHR43289">
    <property type="entry name" value="MITOGEN-ACTIVATED PROTEIN KINASE KINASE KINASE 20-RELATED"/>
    <property type="match status" value="1"/>
</dbReference>
<evidence type="ECO:0000259" key="7">
    <source>
        <dbReference type="PROSITE" id="PS50011"/>
    </source>
</evidence>
<evidence type="ECO:0000313" key="9">
    <source>
        <dbReference type="Proteomes" id="UP001217838"/>
    </source>
</evidence>
<keyword evidence="2 5" id="KW-0547">Nucleotide-binding</keyword>
<dbReference type="Pfam" id="PF13424">
    <property type="entry name" value="TPR_12"/>
    <property type="match status" value="3"/>
</dbReference>
<dbReference type="InterPro" id="IPR019734">
    <property type="entry name" value="TPR_rpt"/>
</dbReference>